<proteinExistence type="predicted"/>
<keyword evidence="3" id="KW-1185">Reference proteome</keyword>
<evidence type="ECO:0000256" key="1">
    <source>
        <dbReference type="SAM" id="MobiDB-lite"/>
    </source>
</evidence>
<evidence type="ECO:0000313" key="3">
    <source>
        <dbReference type="Proteomes" id="UP000283523"/>
    </source>
</evidence>
<sequence length="99" mass="10790">MAKLTIKTGPAQQVSIPARSERPVTVTRPGHDGPDFTLPITNTADLVIRKSEHKIAHVSGVTVTNENGAIILTDIRIDPETDDVYFHSSKPLTGFIIIF</sequence>
<dbReference type="Proteomes" id="UP000283523">
    <property type="component" value="Unassembled WGS sequence"/>
</dbReference>
<accession>A0A418M5Z5</accession>
<dbReference type="EMBL" id="QXED01000005">
    <property type="protein sequence ID" value="RIV21368.1"/>
    <property type="molecule type" value="Genomic_DNA"/>
</dbReference>
<gene>
    <name evidence="2" type="ORF">DYU11_18350</name>
</gene>
<dbReference type="RefSeq" id="WP_119669162.1">
    <property type="nucleotide sequence ID" value="NZ_QXED01000005.1"/>
</dbReference>
<protein>
    <submittedName>
        <fullName evidence="2">Uncharacterized protein</fullName>
    </submittedName>
</protein>
<organism evidence="2 3">
    <name type="scientific">Fibrisoma montanum</name>
    <dbReference type="NCBI Taxonomy" id="2305895"/>
    <lineage>
        <taxon>Bacteria</taxon>
        <taxon>Pseudomonadati</taxon>
        <taxon>Bacteroidota</taxon>
        <taxon>Cytophagia</taxon>
        <taxon>Cytophagales</taxon>
        <taxon>Spirosomataceae</taxon>
        <taxon>Fibrisoma</taxon>
    </lineage>
</organism>
<feature type="region of interest" description="Disordered" evidence="1">
    <location>
        <begin position="1"/>
        <end position="35"/>
    </location>
</feature>
<reference evidence="2 3" key="1">
    <citation type="submission" date="2018-08" db="EMBL/GenBank/DDBJ databases">
        <title>Fibrisoma montanum sp. nov., isolated from Danxia mountain soil.</title>
        <authorList>
            <person name="Huang Y."/>
        </authorList>
    </citation>
    <scope>NUCLEOTIDE SEQUENCE [LARGE SCALE GENOMIC DNA]</scope>
    <source>
        <strain evidence="2 3">HYT19</strain>
    </source>
</reference>
<evidence type="ECO:0000313" key="2">
    <source>
        <dbReference type="EMBL" id="RIV21368.1"/>
    </source>
</evidence>
<comment type="caution">
    <text evidence="2">The sequence shown here is derived from an EMBL/GenBank/DDBJ whole genome shotgun (WGS) entry which is preliminary data.</text>
</comment>
<name>A0A418M5Z5_9BACT</name>
<dbReference type="AlphaFoldDB" id="A0A418M5Z5"/>